<keyword evidence="4" id="KW-1185">Reference proteome</keyword>
<protein>
    <recommendedName>
        <fullName evidence="2">Cytochrome C Planctomycete-type domain-containing protein</fullName>
    </recommendedName>
</protein>
<reference evidence="3" key="1">
    <citation type="submission" date="2022-03" db="EMBL/GenBank/DDBJ databases">
        <title>Genome Identification and Characterization of new species Bdellovibrio reynosense LBG001 sp. nov. from a Mexico soil sample.</title>
        <authorList>
            <person name="Camilli A."/>
            <person name="Ajao Y."/>
            <person name="Guo X."/>
        </authorList>
    </citation>
    <scope>NUCLEOTIDE SEQUENCE</scope>
    <source>
        <strain evidence="3">LBG001</strain>
    </source>
</reference>
<dbReference type="RefSeq" id="WP_243537807.1">
    <property type="nucleotide sequence ID" value="NZ_CP093442.1"/>
</dbReference>
<dbReference type="InterPro" id="IPR011429">
    <property type="entry name" value="Cyt_c_Planctomycete-type"/>
</dbReference>
<organism evidence="3 4">
    <name type="scientific">Bdellovibrio reynosensis</name>
    <dbReference type="NCBI Taxonomy" id="2835041"/>
    <lineage>
        <taxon>Bacteria</taxon>
        <taxon>Pseudomonadati</taxon>
        <taxon>Bdellovibrionota</taxon>
        <taxon>Bdellovibrionia</taxon>
        <taxon>Bdellovibrionales</taxon>
        <taxon>Pseudobdellovibrionaceae</taxon>
        <taxon>Bdellovibrio</taxon>
    </lineage>
</organism>
<dbReference type="Gene3D" id="1.10.760.10">
    <property type="entry name" value="Cytochrome c-like domain"/>
    <property type="match status" value="1"/>
</dbReference>
<gene>
    <name evidence="3" type="ORF">MNR06_00165</name>
</gene>
<dbReference type="EMBL" id="CP093442">
    <property type="protein sequence ID" value="UOF01367.1"/>
    <property type="molecule type" value="Genomic_DNA"/>
</dbReference>
<name>A0ABY4CBV3_9BACT</name>
<evidence type="ECO:0000259" key="2">
    <source>
        <dbReference type="Pfam" id="PF07635"/>
    </source>
</evidence>
<keyword evidence="1" id="KW-0732">Signal</keyword>
<dbReference type="InterPro" id="IPR036909">
    <property type="entry name" value="Cyt_c-like_dom_sf"/>
</dbReference>
<dbReference type="Proteomes" id="UP000830116">
    <property type="component" value="Chromosome"/>
</dbReference>
<evidence type="ECO:0000313" key="4">
    <source>
        <dbReference type="Proteomes" id="UP000830116"/>
    </source>
</evidence>
<dbReference type="SUPFAM" id="SSF46626">
    <property type="entry name" value="Cytochrome c"/>
    <property type="match status" value="1"/>
</dbReference>
<accession>A0ABY4CBV3</accession>
<dbReference type="Pfam" id="PF07635">
    <property type="entry name" value="PSCyt1"/>
    <property type="match status" value="1"/>
</dbReference>
<feature type="chain" id="PRO_5046642990" description="Cytochrome C Planctomycete-type domain-containing protein" evidence="1">
    <location>
        <begin position="20"/>
        <end position="115"/>
    </location>
</feature>
<sequence>MKALIAIFFLFSNVNLAHAEVLEPTFESIDRLVFQKTCTDCHYAGGDGKRVLLDKNSLLNSPLELVIPGNPDESGLIISFERTDDKRMPPEEDGYDALTPEEISVIRKWIEIGAP</sequence>
<evidence type="ECO:0000313" key="3">
    <source>
        <dbReference type="EMBL" id="UOF01367.1"/>
    </source>
</evidence>
<proteinExistence type="predicted"/>
<evidence type="ECO:0000256" key="1">
    <source>
        <dbReference type="SAM" id="SignalP"/>
    </source>
</evidence>
<feature type="signal peptide" evidence="1">
    <location>
        <begin position="1"/>
        <end position="19"/>
    </location>
</feature>
<feature type="domain" description="Cytochrome C Planctomycete-type" evidence="2">
    <location>
        <begin position="38"/>
        <end position="92"/>
    </location>
</feature>